<evidence type="ECO:0000256" key="2">
    <source>
        <dbReference type="ARBA" id="ARBA00022723"/>
    </source>
</evidence>
<comment type="PTM">
    <text evidence="6">Topaquinone (TPQ) is generated by copper-dependent autoxidation of a specific tyrosyl residue.</text>
</comment>
<evidence type="ECO:0000256" key="7">
    <source>
        <dbReference type="SAM" id="MobiDB-lite"/>
    </source>
</evidence>
<feature type="domain" description="Copper amine oxidase N2-terminal" evidence="9">
    <location>
        <begin position="18"/>
        <end position="99"/>
    </location>
</feature>
<comment type="cofactor">
    <cofactor evidence="6">
        <name>Cu cation</name>
        <dbReference type="ChEBI" id="CHEBI:23378"/>
    </cofactor>
    <text evidence="6">Contains 1 topaquinone per subunit.</text>
</comment>
<comment type="caution">
    <text evidence="11">The sequence shown here is derived from an EMBL/GenBank/DDBJ whole genome shotgun (WGS) entry which is preliminary data.</text>
</comment>
<keyword evidence="12" id="KW-1185">Reference proteome</keyword>
<dbReference type="InterPro" id="IPR016182">
    <property type="entry name" value="Cu_amine_oxidase_N-reg"/>
</dbReference>
<dbReference type="InterPro" id="IPR015798">
    <property type="entry name" value="Cu_amine_oxidase_C"/>
</dbReference>
<feature type="domain" description="Copper amine oxidase catalytic" evidence="8">
    <location>
        <begin position="231"/>
        <end position="634"/>
    </location>
</feature>
<keyword evidence="3 6" id="KW-0801">TPQ</keyword>
<feature type="region of interest" description="Disordered" evidence="7">
    <location>
        <begin position="633"/>
        <end position="661"/>
    </location>
</feature>
<gene>
    <name evidence="11" type="ORF">G6048_10870</name>
</gene>
<evidence type="ECO:0000259" key="10">
    <source>
        <dbReference type="Pfam" id="PF02728"/>
    </source>
</evidence>
<dbReference type="Pfam" id="PF02728">
    <property type="entry name" value="Cu_amine_oxidN3"/>
    <property type="match status" value="1"/>
</dbReference>
<feature type="domain" description="Copper amine oxidase N3-terminal" evidence="10">
    <location>
        <begin position="108"/>
        <end position="204"/>
    </location>
</feature>
<protein>
    <recommendedName>
        <fullName evidence="6">Amine oxidase</fullName>
        <ecNumber evidence="6">1.4.3.-</ecNumber>
    </recommendedName>
</protein>
<dbReference type="InterPro" id="IPR015800">
    <property type="entry name" value="Cu_amine_oxidase_N2"/>
</dbReference>
<dbReference type="Gene3D" id="2.70.98.20">
    <property type="entry name" value="Copper amine oxidase, catalytic domain"/>
    <property type="match status" value="1"/>
</dbReference>
<dbReference type="NCBIfam" id="NF008559">
    <property type="entry name" value="PRK11504.1"/>
    <property type="match status" value="1"/>
</dbReference>
<dbReference type="PANTHER" id="PTHR10638:SF41">
    <property type="entry name" value="AMINE OXIDASE"/>
    <property type="match status" value="1"/>
</dbReference>
<evidence type="ECO:0000256" key="1">
    <source>
        <dbReference type="ARBA" id="ARBA00007983"/>
    </source>
</evidence>
<dbReference type="InterPro" id="IPR049947">
    <property type="entry name" value="Cu_Am_Ox_Cu-bd"/>
</dbReference>
<dbReference type="InterPro" id="IPR036460">
    <property type="entry name" value="Cu_amine_oxidase_C_sf"/>
</dbReference>
<dbReference type="PROSITE" id="PS01164">
    <property type="entry name" value="COPPER_AMINE_OXID_1"/>
    <property type="match status" value="1"/>
</dbReference>
<dbReference type="Pfam" id="PF02727">
    <property type="entry name" value="Cu_amine_oxidN2"/>
    <property type="match status" value="1"/>
</dbReference>
<proteinExistence type="inferred from homology"/>
<reference evidence="11 12" key="1">
    <citation type="submission" date="2020-02" db="EMBL/GenBank/DDBJ databases">
        <title>Whole-genome analyses of novel actinobacteria.</title>
        <authorList>
            <person name="Sahin N."/>
            <person name="Tokatli A."/>
        </authorList>
    </citation>
    <scope>NUCLEOTIDE SEQUENCE [LARGE SCALE GENOMIC DNA]</scope>
    <source>
        <strain evidence="11 12">YC419</strain>
    </source>
</reference>
<dbReference type="EMBL" id="JAAKZX010000025">
    <property type="protein sequence ID" value="NGO42651.1"/>
    <property type="molecule type" value="Genomic_DNA"/>
</dbReference>
<dbReference type="Gene3D" id="3.10.450.40">
    <property type="match status" value="2"/>
</dbReference>
<keyword evidence="2 6" id="KW-0479">Metal-binding</keyword>
<organism evidence="11 12">
    <name type="scientific">Streptomyces ureilyticus</name>
    <dbReference type="NCBI Taxonomy" id="1775131"/>
    <lineage>
        <taxon>Bacteria</taxon>
        <taxon>Bacillati</taxon>
        <taxon>Actinomycetota</taxon>
        <taxon>Actinomycetes</taxon>
        <taxon>Kitasatosporales</taxon>
        <taxon>Streptomycetaceae</taxon>
        <taxon>Streptomyces</taxon>
    </lineage>
</organism>
<evidence type="ECO:0000313" key="11">
    <source>
        <dbReference type="EMBL" id="NGO42651.1"/>
    </source>
</evidence>
<keyword evidence="4 6" id="KW-0560">Oxidoreductase</keyword>
<dbReference type="Proteomes" id="UP001518140">
    <property type="component" value="Unassembled WGS sequence"/>
</dbReference>
<dbReference type="InterPro" id="IPR015802">
    <property type="entry name" value="Cu_amine_oxidase_N3"/>
</dbReference>
<keyword evidence="5 6" id="KW-0186">Copper</keyword>
<dbReference type="PANTHER" id="PTHR10638">
    <property type="entry name" value="COPPER AMINE OXIDASE"/>
    <property type="match status" value="1"/>
</dbReference>
<name>A0ABX0DLD7_9ACTN</name>
<sequence length="661" mass="73426">MPSGGKAVTTTTTTTTAHPYDPLTAEEIEKAVGVVRAGHSQRGAMKFPLVRLDLPDKEQVRAYDPSRPIPRVAFLVVYDPEASAMFEARVDLTDDSLVSFKHLPGLQPPIMIDELMALDEIIKNDPAAVEALARHGVDDLSQVQFDPWSTGTLPIEGVDARRRVIRSTAYVRHFTEDNGYARPVGNLVFVIDCDSRSVVAISEGDPLPLPPESGNYDSGSVGPLRDDLRPIEITQPEGPSFTVSGNVIEWQRWRLHAHIDVVEGLVISDVSYLDEGRRRSIVHRAGISEMVVPYGDTSDDFYFRNVFDAGEYSLGKTVGSLSLGCDCLGEIRYLDAVLSDESGTPHTITNAICLHEEDYGILWKHWDFRYVEQAEVRRSRRLVVSSIHTIGNYEYGFFWYFYLDGTIQFEAKLTGIVQTRAVAPGEQPAYGTLVAPQLDAPNHQHLFNMRLDMEVDGPRNTVVEVDAVGLPMGPDNPYGNAIVARRTEITNERDGRRMCDPLTARSWKITNPGVRNRFDEPVAYKLVPFVGPTLLAAPESDLARRAEFARAHLWVTRYSPDELHAAGDYPNQHPGDGIGQWIEQGRDLADTDVVLWHTFGTSHLPRPEDWPIMPCEYVGFALKPVGFFDRNPSLDVPPPAGHGAKSCHSTPQQGDGDRHGE</sequence>
<accession>A0ABX0DLD7</accession>
<evidence type="ECO:0000313" key="12">
    <source>
        <dbReference type="Proteomes" id="UP001518140"/>
    </source>
</evidence>
<dbReference type="EC" id="1.4.3.-" evidence="6"/>
<dbReference type="PROSITE" id="PS01165">
    <property type="entry name" value="COPPER_AMINE_OXID_2"/>
    <property type="match status" value="1"/>
</dbReference>
<comment type="similarity">
    <text evidence="1 6">Belongs to the copper/topaquinone oxidase family.</text>
</comment>
<evidence type="ECO:0000256" key="4">
    <source>
        <dbReference type="ARBA" id="ARBA00023002"/>
    </source>
</evidence>
<dbReference type="InterPro" id="IPR049948">
    <property type="entry name" value="Cu_Am_ox_TPQ-bd"/>
</dbReference>
<dbReference type="Pfam" id="PF01179">
    <property type="entry name" value="Cu_amine_oxid"/>
    <property type="match status" value="1"/>
</dbReference>
<dbReference type="SUPFAM" id="SSF49998">
    <property type="entry name" value="Amine oxidase catalytic domain"/>
    <property type="match status" value="1"/>
</dbReference>
<evidence type="ECO:0000256" key="3">
    <source>
        <dbReference type="ARBA" id="ARBA00022772"/>
    </source>
</evidence>
<dbReference type="SUPFAM" id="SSF54416">
    <property type="entry name" value="Amine oxidase N-terminal region"/>
    <property type="match status" value="2"/>
</dbReference>
<evidence type="ECO:0000259" key="9">
    <source>
        <dbReference type="Pfam" id="PF02727"/>
    </source>
</evidence>
<dbReference type="InterPro" id="IPR000269">
    <property type="entry name" value="Cu_amine_oxidase"/>
</dbReference>
<evidence type="ECO:0000256" key="6">
    <source>
        <dbReference type="RuleBase" id="RU000672"/>
    </source>
</evidence>
<evidence type="ECO:0000259" key="8">
    <source>
        <dbReference type="Pfam" id="PF01179"/>
    </source>
</evidence>
<evidence type="ECO:0000256" key="5">
    <source>
        <dbReference type="ARBA" id="ARBA00023008"/>
    </source>
</evidence>